<reference evidence="1 2" key="1">
    <citation type="submission" date="2007-11" db="EMBL/GenBank/DDBJ databases">
        <authorList>
            <person name="Wagner-Dobler I."/>
            <person name="Ferriera S."/>
            <person name="Johnson J."/>
            <person name="Kravitz S."/>
            <person name="Beeson K."/>
            <person name="Sutton G."/>
            <person name="Rogers Y.-H."/>
            <person name="Friedman R."/>
            <person name="Frazier M."/>
            <person name="Venter J.C."/>
        </authorList>
    </citation>
    <scope>NUCLEOTIDE SEQUENCE [LARGE SCALE GENOMIC DNA]</scope>
    <source>
        <strain evidence="1 2">HEL-45</strain>
    </source>
</reference>
<evidence type="ECO:0008006" key="3">
    <source>
        <dbReference type="Google" id="ProtNLM"/>
    </source>
</evidence>
<dbReference type="Proteomes" id="UP000003257">
    <property type="component" value="Unassembled WGS sequence"/>
</dbReference>
<protein>
    <recommendedName>
        <fullName evidence="3">Cyclopropane/cyclopropene fatty acid synthesis protein</fullName>
    </recommendedName>
</protein>
<evidence type="ECO:0000313" key="2">
    <source>
        <dbReference type="Proteomes" id="UP000003257"/>
    </source>
</evidence>
<dbReference type="Pfam" id="PF07103">
    <property type="entry name" value="DUF1365"/>
    <property type="match status" value="1"/>
</dbReference>
<keyword evidence="2" id="KW-1185">Reference proteome</keyword>
<name>A0ABM9XB53_9RHOB</name>
<dbReference type="RefSeq" id="WP_007118782.1">
    <property type="nucleotide sequence ID" value="NZ_ABID01000001.1"/>
</dbReference>
<dbReference type="EMBL" id="ABID01000001">
    <property type="protein sequence ID" value="EDQ06713.1"/>
    <property type="molecule type" value="Genomic_DNA"/>
</dbReference>
<accession>A0ABM9XB53</accession>
<comment type="caution">
    <text evidence="1">The sequence shown here is derived from an EMBL/GenBank/DDBJ whole genome shotgun (WGS) entry which is preliminary data.</text>
</comment>
<dbReference type="InterPro" id="IPR010775">
    <property type="entry name" value="DUF1365"/>
</dbReference>
<evidence type="ECO:0000313" key="1">
    <source>
        <dbReference type="EMBL" id="EDQ06713.1"/>
    </source>
</evidence>
<dbReference type="PANTHER" id="PTHR33973:SF4">
    <property type="entry name" value="OS07G0153300 PROTEIN"/>
    <property type="match status" value="1"/>
</dbReference>
<organism evidence="1 2">
    <name type="scientific">Sulfitobacter indolifex HEL-45</name>
    <dbReference type="NCBI Taxonomy" id="391624"/>
    <lineage>
        <taxon>Bacteria</taxon>
        <taxon>Pseudomonadati</taxon>
        <taxon>Pseudomonadota</taxon>
        <taxon>Alphaproteobacteria</taxon>
        <taxon>Rhodobacterales</taxon>
        <taxon>Roseobacteraceae</taxon>
        <taxon>Sulfitobacter</taxon>
    </lineage>
</organism>
<gene>
    <name evidence="1" type="ORF">OIHEL45_07845</name>
</gene>
<proteinExistence type="predicted"/>
<dbReference type="PANTHER" id="PTHR33973">
    <property type="entry name" value="OS07G0153300 PROTEIN"/>
    <property type="match status" value="1"/>
</dbReference>
<sequence length="262" mass="28799">MTPRVDHIRGQTFHGRKGAVENRFRYSVDYVLCDAEAKELATPSLFTRNGAGLTSLQDSDHGGAPGQGRGAAWVREVLAAHEITGVQRIELLAQPRVLGHVFNPVSFWLCRRAGGALIAVIAEVTNTYGDRHSYLCHQPGMRPILPEDRLKAAKLLHVSPFQDVSGGYVFRFDINAARIGVWIDFTDGENGLIATLTGPRAPLTNGGILWSLLRRPFGARRVLALIHWQALKLWIKRAGFRARPDAPESEVSRDSAHGVGGR</sequence>